<sequence length="632" mass="73628">MDFQNVNPLNVRLNMMSGNLLPMTADNSSFPIFWKIYSTLIWLLEILQTCVLIPGCYFAPKEKALKDGIIGIVVGMQVIYTIIRIGTCRRQVQQLIQKLNDILSVEDEMMRSIVIETIKSMENPLKFYWSTGVMSIIVWSSQPFMLVFQRNSFFYVDYRMPVAYTKEPITTSMFVFGSVIVMMSSAYIFTKKVGVDSYIINLLLLITAQYKYIALKLSMIFQDKLFQSDHSKSDTEKCYLNKDDYAEKEIKVLCRHHNTVIQIMLMLRKLLSLNISLIYVINVFRFCCISIMIKSIPSETLWGVCSIIMYAFGEIVQLYIICSCMQQLLDASVNITEYAFHEKWYQYGKNMKRTFIPFSNISYKEKSYTKNMDFQNVNPLNVRLNALSGNLLPLKPNDSRFPMTWKIYSALIWLIEVIQTIALIPGLILVPREKALKDGTVLCVVTVEMFFMAVRIHSRRQLVNQLIQKLNDILRFSDETMKNVVTATLRPMENPLKFYWLSGWLGVFVWACLPFLLIFKEISFFYEDYRMPAVFSKQPFSLDVFLLGSVLILIGNMYVFVKKVGMDIYMIHLVLLLTAQYRYIAIKLAVIFRDGNSLSKFDESHQKYYSGINRWVKKEMITLCRHHSNIVQ</sequence>
<feature type="transmembrane region" description="Helical" evidence="10">
    <location>
        <begin position="271"/>
        <end position="294"/>
    </location>
</feature>
<evidence type="ECO:0000313" key="11">
    <source>
        <dbReference type="EMBL" id="KYN29389.1"/>
    </source>
</evidence>
<keyword evidence="4 10" id="KW-0812">Transmembrane</keyword>
<feature type="transmembrane region" description="Helical" evidence="10">
    <location>
        <begin position="435"/>
        <end position="454"/>
    </location>
</feature>
<dbReference type="GO" id="GO:0004984">
    <property type="term" value="F:olfactory receptor activity"/>
    <property type="evidence" value="ECO:0007669"/>
    <property type="project" value="InterPro"/>
</dbReference>
<protein>
    <submittedName>
        <fullName evidence="11">Uncharacterized protein</fullName>
    </submittedName>
</protein>
<feature type="transmembrane region" description="Helical" evidence="10">
    <location>
        <begin position="539"/>
        <end position="561"/>
    </location>
</feature>
<feature type="transmembrane region" description="Helical" evidence="10">
    <location>
        <begin position="69"/>
        <end position="87"/>
    </location>
</feature>
<feature type="transmembrane region" description="Helical" evidence="10">
    <location>
        <begin position="127"/>
        <end position="148"/>
    </location>
</feature>
<dbReference type="Pfam" id="PF02949">
    <property type="entry name" value="7tm_6"/>
    <property type="match status" value="1"/>
</dbReference>
<dbReference type="PANTHER" id="PTHR21137">
    <property type="entry name" value="ODORANT RECEPTOR"/>
    <property type="match status" value="1"/>
</dbReference>
<dbReference type="Proteomes" id="UP000078492">
    <property type="component" value="Unassembled WGS sequence"/>
</dbReference>
<dbReference type="GO" id="GO:0007165">
    <property type="term" value="P:signal transduction"/>
    <property type="evidence" value="ECO:0007669"/>
    <property type="project" value="UniProtKB-KW"/>
</dbReference>
<evidence type="ECO:0000256" key="2">
    <source>
        <dbReference type="ARBA" id="ARBA00022475"/>
    </source>
</evidence>
<keyword evidence="7 10" id="KW-0472">Membrane</keyword>
<gene>
    <name evidence="11" type="ORF">ALC57_01172</name>
</gene>
<feature type="transmembrane region" description="Helical" evidence="10">
    <location>
        <begin position="498"/>
        <end position="519"/>
    </location>
</feature>
<evidence type="ECO:0000256" key="10">
    <source>
        <dbReference type="SAM" id="Phobius"/>
    </source>
</evidence>
<dbReference type="InterPro" id="IPR004117">
    <property type="entry name" value="7tm6_olfct_rcpt"/>
</dbReference>
<evidence type="ECO:0000256" key="8">
    <source>
        <dbReference type="ARBA" id="ARBA00023170"/>
    </source>
</evidence>
<evidence type="ECO:0000256" key="9">
    <source>
        <dbReference type="ARBA" id="ARBA00023224"/>
    </source>
</evidence>
<comment type="subcellular location">
    <subcellularLocation>
        <location evidence="1">Cell membrane</location>
        <topology evidence="1">Multi-pass membrane protein</topology>
    </subcellularLocation>
</comment>
<keyword evidence="8" id="KW-0675">Receptor</keyword>
<evidence type="ECO:0000313" key="12">
    <source>
        <dbReference type="Proteomes" id="UP000078492"/>
    </source>
</evidence>
<keyword evidence="12" id="KW-1185">Reference proteome</keyword>
<feature type="transmembrane region" description="Helical" evidence="10">
    <location>
        <begin position="407"/>
        <end position="429"/>
    </location>
</feature>
<dbReference type="GO" id="GO:0005886">
    <property type="term" value="C:plasma membrane"/>
    <property type="evidence" value="ECO:0007669"/>
    <property type="project" value="UniProtKB-SubCell"/>
</dbReference>
<evidence type="ECO:0000256" key="3">
    <source>
        <dbReference type="ARBA" id="ARBA00022606"/>
    </source>
</evidence>
<organism evidence="11 12">
    <name type="scientific">Trachymyrmex cornetzi</name>
    <dbReference type="NCBI Taxonomy" id="471704"/>
    <lineage>
        <taxon>Eukaryota</taxon>
        <taxon>Metazoa</taxon>
        <taxon>Ecdysozoa</taxon>
        <taxon>Arthropoda</taxon>
        <taxon>Hexapoda</taxon>
        <taxon>Insecta</taxon>
        <taxon>Pterygota</taxon>
        <taxon>Neoptera</taxon>
        <taxon>Endopterygota</taxon>
        <taxon>Hymenoptera</taxon>
        <taxon>Apocrita</taxon>
        <taxon>Aculeata</taxon>
        <taxon>Formicoidea</taxon>
        <taxon>Formicidae</taxon>
        <taxon>Myrmicinae</taxon>
        <taxon>Trachymyrmex</taxon>
    </lineage>
</organism>
<dbReference type="EMBL" id="KQ978660">
    <property type="protein sequence ID" value="KYN29389.1"/>
    <property type="molecule type" value="Genomic_DNA"/>
</dbReference>
<evidence type="ECO:0000256" key="7">
    <source>
        <dbReference type="ARBA" id="ARBA00023136"/>
    </source>
</evidence>
<evidence type="ECO:0000256" key="5">
    <source>
        <dbReference type="ARBA" id="ARBA00022725"/>
    </source>
</evidence>
<dbReference type="AlphaFoldDB" id="A0A151JQC0"/>
<dbReference type="STRING" id="471704.A0A151JQC0"/>
<evidence type="ECO:0000256" key="1">
    <source>
        <dbReference type="ARBA" id="ARBA00004651"/>
    </source>
</evidence>
<keyword evidence="3" id="KW-0716">Sensory transduction</keyword>
<feature type="transmembrane region" description="Helical" evidence="10">
    <location>
        <begin position="300"/>
        <end position="322"/>
    </location>
</feature>
<keyword evidence="6 10" id="KW-1133">Transmembrane helix</keyword>
<feature type="transmembrane region" description="Helical" evidence="10">
    <location>
        <begin position="32"/>
        <end position="57"/>
    </location>
</feature>
<proteinExistence type="predicted"/>
<feature type="transmembrane region" description="Helical" evidence="10">
    <location>
        <begin position="169"/>
        <end position="189"/>
    </location>
</feature>
<keyword evidence="5" id="KW-0552">Olfaction</keyword>
<dbReference type="PANTHER" id="PTHR21137:SF35">
    <property type="entry name" value="ODORANT RECEPTOR 19A-RELATED"/>
    <property type="match status" value="1"/>
</dbReference>
<accession>A0A151JQC0</accession>
<keyword evidence="2" id="KW-1003">Cell membrane</keyword>
<name>A0A151JQC0_9HYME</name>
<evidence type="ECO:0000256" key="6">
    <source>
        <dbReference type="ARBA" id="ARBA00022989"/>
    </source>
</evidence>
<dbReference type="GO" id="GO:0005549">
    <property type="term" value="F:odorant binding"/>
    <property type="evidence" value="ECO:0007669"/>
    <property type="project" value="InterPro"/>
</dbReference>
<evidence type="ECO:0000256" key="4">
    <source>
        <dbReference type="ARBA" id="ARBA00022692"/>
    </source>
</evidence>
<reference evidence="11 12" key="1">
    <citation type="submission" date="2015-09" db="EMBL/GenBank/DDBJ databases">
        <title>Trachymyrmex cornetzi WGS genome.</title>
        <authorList>
            <person name="Nygaard S."/>
            <person name="Hu H."/>
            <person name="Boomsma J."/>
            <person name="Zhang G."/>
        </authorList>
    </citation>
    <scope>NUCLEOTIDE SEQUENCE [LARGE SCALE GENOMIC DNA]</scope>
    <source>
        <strain evidence="11">Tcor2-1</strain>
        <tissue evidence="11">Whole body</tissue>
    </source>
</reference>
<keyword evidence="9" id="KW-0807">Transducer</keyword>